<protein>
    <submittedName>
        <fullName evidence="9">ABC transporter permease</fullName>
    </submittedName>
</protein>
<dbReference type="PROSITE" id="PS50928">
    <property type="entry name" value="ABC_TM1"/>
    <property type="match status" value="1"/>
</dbReference>
<feature type="transmembrane region" description="Helical" evidence="7">
    <location>
        <begin position="265"/>
        <end position="290"/>
    </location>
</feature>
<dbReference type="EMBL" id="PISE01000014">
    <property type="protein sequence ID" value="PKG24353.1"/>
    <property type="molecule type" value="Genomic_DNA"/>
</dbReference>
<keyword evidence="10" id="KW-1185">Reference proteome</keyword>
<proteinExistence type="inferred from homology"/>
<evidence type="ECO:0000256" key="5">
    <source>
        <dbReference type="ARBA" id="ARBA00022989"/>
    </source>
</evidence>
<comment type="caution">
    <text evidence="9">The sequence shown here is derived from an EMBL/GenBank/DDBJ whole genome shotgun (WGS) entry which is preliminary data.</text>
</comment>
<feature type="transmembrane region" description="Helical" evidence="7">
    <location>
        <begin position="143"/>
        <end position="161"/>
    </location>
</feature>
<dbReference type="Gene3D" id="1.10.3720.10">
    <property type="entry name" value="MetI-like"/>
    <property type="match status" value="1"/>
</dbReference>
<feature type="transmembrane region" description="Helical" evidence="7">
    <location>
        <begin position="222"/>
        <end position="245"/>
    </location>
</feature>
<dbReference type="AlphaFoldDB" id="A0A2N0Z4B8"/>
<evidence type="ECO:0000256" key="6">
    <source>
        <dbReference type="ARBA" id="ARBA00023136"/>
    </source>
</evidence>
<dbReference type="Proteomes" id="UP000233375">
    <property type="component" value="Unassembled WGS sequence"/>
</dbReference>
<evidence type="ECO:0000313" key="10">
    <source>
        <dbReference type="Proteomes" id="UP000233375"/>
    </source>
</evidence>
<feature type="transmembrane region" description="Helical" evidence="7">
    <location>
        <begin position="40"/>
        <end position="61"/>
    </location>
</feature>
<dbReference type="PANTHER" id="PTHR43386">
    <property type="entry name" value="OLIGOPEPTIDE TRANSPORT SYSTEM PERMEASE PROTEIN APPC"/>
    <property type="match status" value="1"/>
</dbReference>
<evidence type="ECO:0000256" key="2">
    <source>
        <dbReference type="ARBA" id="ARBA00022448"/>
    </source>
</evidence>
<keyword evidence="5 7" id="KW-1133">Transmembrane helix</keyword>
<dbReference type="PANTHER" id="PTHR43386:SF25">
    <property type="entry name" value="PEPTIDE ABC TRANSPORTER PERMEASE PROTEIN"/>
    <property type="match status" value="1"/>
</dbReference>
<feature type="transmembrane region" description="Helical" evidence="7">
    <location>
        <begin position="167"/>
        <end position="183"/>
    </location>
</feature>
<dbReference type="GO" id="GO:0055085">
    <property type="term" value="P:transmembrane transport"/>
    <property type="evidence" value="ECO:0007669"/>
    <property type="project" value="InterPro"/>
</dbReference>
<keyword evidence="2 7" id="KW-0813">Transport</keyword>
<gene>
    <name evidence="9" type="ORF">CWS01_06970</name>
</gene>
<evidence type="ECO:0000256" key="4">
    <source>
        <dbReference type="ARBA" id="ARBA00022692"/>
    </source>
</evidence>
<feature type="domain" description="ABC transmembrane type-1" evidence="8">
    <location>
        <begin position="101"/>
        <end position="290"/>
    </location>
</feature>
<keyword evidence="4 7" id="KW-0812">Transmembrane</keyword>
<evidence type="ECO:0000256" key="7">
    <source>
        <dbReference type="RuleBase" id="RU363032"/>
    </source>
</evidence>
<organism evidence="9 10">
    <name type="scientific">Niallia nealsonii</name>
    <dbReference type="NCBI Taxonomy" id="115979"/>
    <lineage>
        <taxon>Bacteria</taxon>
        <taxon>Bacillati</taxon>
        <taxon>Bacillota</taxon>
        <taxon>Bacilli</taxon>
        <taxon>Bacillales</taxon>
        <taxon>Bacillaceae</taxon>
        <taxon>Niallia</taxon>
    </lineage>
</organism>
<dbReference type="GO" id="GO:0005886">
    <property type="term" value="C:plasma membrane"/>
    <property type="evidence" value="ECO:0007669"/>
    <property type="project" value="UniProtKB-SubCell"/>
</dbReference>
<dbReference type="InterPro" id="IPR035906">
    <property type="entry name" value="MetI-like_sf"/>
</dbReference>
<evidence type="ECO:0000313" key="9">
    <source>
        <dbReference type="EMBL" id="PKG24353.1"/>
    </source>
</evidence>
<dbReference type="InterPro" id="IPR025966">
    <property type="entry name" value="OppC_N"/>
</dbReference>
<dbReference type="SUPFAM" id="SSF161098">
    <property type="entry name" value="MetI-like"/>
    <property type="match status" value="1"/>
</dbReference>
<dbReference type="Pfam" id="PF00528">
    <property type="entry name" value="BPD_transp_1"/>
    <property type="match status" value="1"/>
</dbReference>
<comment type="similarity">
    <text evidence="7">Belongs to the binding-protein-dependent transport system permease family.</text>
</comment>
<reference evidence="9 10" key="1">
    <citation type="journal article" date="2003" name="Int. J. Syst. Evol. Microbiol.">
        <title>Bacillus nealsonii sp. nov., isolated from a spacecraft-assembly facility, whose spores are gamma-radiation resistant.</title>
        <authorList>
            <person name="Venkateswaran K."/>
            <person name="Kempf M."/>
            <person name="Chen F."/>
            <person name="Satomi M."/>
            <person name="Nicholson W."/>
            <person name="Kern R."/>
        </authorList>
    </citation>
    <scope>NUCLEOTIDE SEQUENCE [LARGE SCALE GENOMIC DNA]</scope>
    <source>
        <strain evidence="9 10">FO-92</strain>
    </source>
</reference>
<dbReference type="CDD" id="cd06261">
    <property type="entry name" value="TM_PBP2"/>
    <property type="match status" value="1"/>
</dbReference>
<name>A0A2N0Z4B8_9BACI</name>
<feature type="transmembrane region" description="Helical" evidence="7">
    <location>
        <begin position="103"/>
        <end position="131"/>
    </location>
</feature>
<evidence type="ECO:0000256" key="1">
    <source>
        <dbReference type="ARBA" id="ARBA00004651"/>
    </source>
</evidence>
<evidence type="ECO:0000259" key="8">
    <source>
        <dbReference type="PROSITE" id="PS50928"/>
    </source>
</evidence>
<dbReference type="Pfam" id="PF12911">
    <property type="entry name" value="OppC_N"/>
    <property type="match status" value="1"/>
</dbReference>
<keyword evidence="3" id="KW-1003">Cell membrane</keyword>
<comment type="subcellular location">
    <subcellularLocation>
        <location evidence="1 7">Cell membrane</location>
        <topology evidence="1 7">Multi-pass membrane protein</topology>
    </subcellularLocation>
</comment>
<keyword evidence="6 7" id="KW-0472">Membrane</keyword>
<accession>A0A2N0Z4B8</accession>
<sequence length="301" mass="32298">MIRGSAEQINAAASGILTRKTKEDSRLRNIIRVYGENRTALVSFIVLCIVVVSCLLAPVVAPYSPLEGNINERLLVIGSEGHILGTDEQGRDMLSRILYGGRLSLLAGLVPVLVAGFIGSFLGIAAGYFGGIINTIIMRTLDIFYAFPAVLLAIGISAALGQGIDNIIIAISIVFIPPVARIAESAVKEVREEEFIEAAKSSGAKSFSIIRYHIIMNIFSKLFVYCTTQISISLVLASGLSFLGLGVSPPTPEWGIMLNNLKQQIFINPILAVIPGLFIFITALAINLVADGLRDALEIKQ</sequence>
<dbReference type="InterPro" id="IPR000515">
    <property type="entry name" value="MetI-like"/>
</dbReference>
<dbReference type="InterPro" id="IPR050366">
    <property type="entry name" value="BP-dependent_transpt_permease"/>
</dbReference>
<dbReference type="OrthoDB" id="9797472at2"/>
<dbReference type="RefSeq" id="WP_101176477.1">
    <property type="nucleotide sequence ID" value="NZ_PISE01000014.1"/>
</dbReference>
<evidence type="ECO:0000256" key="3">
    <source>
        <dbReference type="ARBA" id="ARBA00022475"/>
    </source>
</evidence>